<dbReference type="InterPro" id="IPR022742">
    <property type="entry name" value="Hydrolase_4"/>
</dbReference>
<dbReference type="AlphaFoldDB" id="A0A7Y9X7D5"/>
<dbReference type="SUPFAM" id="SSF53474">
    <property type="entry name" value="alpha/beta-Hydrolases"/>
    <property type="match status" value="1"/>
</dbReference>
<dbReference type="Proteomes" id="UP000523545">
    <property type="component" value="Unassembled WGS sequence"/>
</dbReference>
<feature type="domain" description="Serine aminopeptidase S33" evidence="3">
    <location>
        <begin position="2"/>
        <end position="237"/>
    </location>
</feature>
<organism evidence="4 5">
    <name type="scientific">Micromonospora jinlongensis</name>
    <dbReference type="NCBI Taxonomy" id="1287877"/>
    <lineage>
        <taxon>Bacteria</taxon>
        <taxon>Bacillati</taxon>
        <taxon>Actinomycetota</taxon>
        <taxon>Actinomycetes</taxon>
        <taxon>Micromonosporales</taxon>
        <taxon>Micromonosporaceae</taxon>
        <taxon>Micromonospora</taxon>
    </lineage>
</organism>
<evidence type="ECO:0000313" key="4">
    <source>
        <dbReference type="EMBL" id="NYH45772.1"/>
    </source>
</evidence>
<name>A0A7Y9X7D5_9ACTN</name>
<evidence type="ECO:0000313" key="5">
    <source>
        <dbReference type="Proteomes" id="UP000523545"/>
    </source>
</evidence>
<accession>A0A7Y9X7D5</accession>
<evidence type="ECO:0000256" key="1">
    <source>
        <dbReference type="ARBA" id="ARBA00008645"/>
    </source>
</evidence>
<proteinExistence type="inferred from homology"/>
<comment type="caution">
    <text evidence="4">The sequence shown here is derived from an EMBL/GenBank/DDBJ whole genome shotgun (WGS) entry which is preliminary data.</text>
</comment>
<comment type="similarity">
    <text evidence="1">Belongs to the AB hydrolase superfamily.</text>
</comment>
<protein>
    <submittedName>
        <fullName evidence="4">Pimeloyl-ACP methyl ester carboxylesterase</fullName>
    </submittedName>
</protein>
<dbReference type="InterPro" id="IPR029058">
    <property type="entry name" value="AB_hydrolase_fold"/>
</dbReference>
<dbReference type="GO" id="GO:0052689">
    <property type="term" value="F:carboxylic ester hydrolase activity"/>
    <property type="evidence" value="ECO:0007669"/>
    <property type="project" value="UniProtKB-ARBA"/>
</dbReference>
<dbReference type="PANTHER" id="PTHR22946:SF9">
    <property type="entry name" value="POLYKETIDE TRANSFERASE AF380"/>
    <property type="match status" value="1"/>
</dbReference>
<reference evidence="4 5" key="1">
    <citation type="submission" date="2020-07" db="EMBL/GenBank/DDBJ databases">
        <title>Sequencing the genomes of 1000 actinobacteria strains.</title>
        <authorList>
            <person name="Klenk H.-P."/>
        </authorList>
    </citation>
    <scope>NUCLEOTIDE SEQUENCE [LARGE SCALE GENOMIC DNA]</scope>
    <source>
        <strain evidence="4 5">DSM 45876</strain>
    </source>
</reference>
<sequence length="268" mass="29332">MAHGFGAIRTLRLDAYAQRFAEAGYAVLVFDYRHFGDSTGRPRELLSLSRQQQDWRAAIAYARALPGVDTGRVIAWGSSLSGGHVLHTAARDHDLAAVIAQVPHVSGPHATIAMGARHVTRLGVAAVKDLTRQLTGRSPYYLPSIGDTGTLAVMLDDDGTGILRRLAEGLDVDSFLPRNRVAARILLHMPRYSPGLRAHRITAPTLIQAGERDELTPTKASRWVAGRIPDSEFKTYPCGHFDPYVDPHFEGVVADQIAFLNSRVPVRQ</sequence>
<gene>
    <name evidence="4" type="ORF">HNR22_005499</name>
</gene>
<dbReference type="PANTHER" id="PTHR22946">
    <property type="entry name" value="DIENELACTONE HYDROLASE DOMAIN-CONTAINING PROTEIN-RELATED"/>
    <property type="match status" value="1"/>
</dbReference>
<dbReference type="Gene3D" id="3.40.50.1820">
    <property type="entry name" value="alpha/beta hydrolase"/>
    <property type="match status" value="2"/>
</dbReference>
<evidence type="ECO:0000256" key="2">
    <source>
        <dbReference type="ARBA" id="ARBA00022801"/>
    </source>
</evidence>
<dbReference type="EMBL" id="JACCHK010000001">
    <property type="protein sequence ID" value="NYH45772.1"/>
    <property type="molecule type" value="Genomic_DNA"/>
</dbReference>
<keyword evidence="5" id="KW-1185">Reference proteome</keyword>
<evidence type="ECO:0000259" key="3">
    <source>
        <dbReference type="Pfam" id="PF12146"/>
    </source>
</evidence>
<keyword evidence="2" id="KW-0378">Hydrolase</keyword>
<dbReference type="Pfam" id="PF12146">
    <property type="entry name" value="Hydrolase_4"/>
    <property type="match status" value="1"/>
</dbReference>
<dbReference type="InterPro" id="IPR050261">
    <property type="entry name" value="FrsA_esterase"/>
</dbReference>